<reference evidence="4" key="1">
    <citation type="submission" date="2021-01" db="UniProtKB">
        <authorList>
            <consortium name="EnsemblMetazoa"/>
        </authorList>
    </citation>
    <scope>IDENTIFICATION</scope>
</reference>
<dbReference type="RefSeq" id="XP_066935886.1">
    <property type="nucleotide sequence ID" value="XM_067079785.1"/>
</dbReference>
<name>A0A7M5XBW0_9CNID</name>
<keyword evidence="2" id="KW-0732">Signal</keyword>
<evidence type="ECO:0000313" key="5">
    <source>
        <dbReference type="Proteomes" id="UP000594262"/>
    </source>
</evidence>
<evidence type="ECO:0000259" key="3">
    <source>
        <dbReference type="PROSITE" id="PS51670"/>
    </source>
</evidence>
<protein>
    <recommendedName>
        <fullName evidence="3">ShKT domain-containing protein</fullName>
    </recommendedName>
</protein>
<proteinExistence type="predicted"/>
<keyword evidence="5" id="KW-1185">Reference proteome</keyword>
<dbReference type="AlphaFoldDB" id="A0A7M5XBW0"/>
<accession>A0A7M5XBW0</accession>
<dbReference type="SMART" id="SM00254">
    <property type="entry name" value="ShKT"/>
    <property type="match status" value="2"/>
</dbReference>
<feature type="chain" id="PRO_5029661293" description="ShKT domain-containing protein" evidence="2">
    <location>
        <begin position="24"/>
        <end position="105"/>
    </location>
</feature>
<evidence type="ECO:0000256" key="2">
    <source>
        <dbReference type="SAM" id="SignalP"/>
    </source>
</evidence>
<evidence type="ECO:0000256" key="1">
    <source>
        <dbReference type="PROSITE-ProRule" id="PRU01005"/>
    </source>
</evidence>
<feature type="domain" description="ShKT" evidence="3">
    <location>
        <begin position="26"/>
        <end position="61"/>
    </location>
</feature>
<evidence type="ECO:0000313" key="4">
    <source>
        <dbReference type="EnsemblMetazoa" id="CLYHEMP020770.1"/>
    </source>
</evidence>
<dbReference type="PROSITE" id="PS51670">
    <property type="entry name" value="SHKT"/>
    <property type="match status" value="2"/>
</dbReference>
<dbReference type="InterPro" id="IPR003582">
    <property type="entry name" value="ShKT_dom"/>
</dbReference>
<feature type="signal peptide" evidence="2">
    <location>
        <begin position="1"/>
        <end position="23"/>
    </location>
</feature>
<feature type="domain" description="ShKT" evidence="3">
    <location>
        <begin position="69"/>
        <end position="100"/>
    </location>
</feature>
<dbReference type="Proteomes" id="UP000594262">
    <property type="component" value="Unplaced"/>
</dbReference>
<dbReference type="EnsemblMetazoa" id="CLYHEMT020770.1">
    <property type="protein sequence ID" value="CLYHEMP020770.1"/>
    <property type="gene ID" value="CLYHEMG020770"/>
</dbReference>
<sequence>MAGAIKIIFALVFVAAVWSFSEAATCTDKMAGNLCQNLVTKHQCKTNDYVQKQCPKSCFNCGPPPPKPCQNTSPKCGTWKKYCRSIGNVRKMCPYSCGMCRSQAV</sequence>
<organism evidence="4 5">
    <name type="scientific">Clytia hemisphaerica</name>
    <dbReference type="NCBI Taxonomy" id="252671"/>
    <lineage>
        <taxon>Eukaryota</taxon>
        <taxon>Metazoa</taxon>
        <taxon>Cnidaria</taxon>
        <taxon>Hydrozoa</taxon>
        <taxon>Hydroidolina</taxon>
        <taxon>Leptothecata</taxon>
        <taxon>Obeliida</taxon>
        <taxon>Clytiidae</taxon>
        <taxon>Clytia</taxon>
    </lineage>
</organism>
<comment type="caution">
    <text evidence="1">Lacks conserved residue(s) required for the propagation of feature annotation.</text>
</comment>
<dbReference type="GeneID" id="136823604"/>
<dbReference type="Pfam" id="PF01549">
    <property type="entry name" value="ShK"/>
    <property type="match status" value="2"/>
</dbReference>